<evidence type="ECO:0000256" key="1">
    <source>
        <dbReference type="SAM" id="MobiDB-lite"/>
    </source>
</evidence>
<dbReference type="EMBL" id="LUGG01000007">
    <property type="protein sequence ID" value="OBZ73085.1"/>
    <property type="molecule type" value="Genomic_DNA"/>
</dbReference>
<evidence type="ECO:0000313" key="2">
    <source>
        <dbReference type="EMBL" id="OBZ73085.1"/>
    </source>
</evidence>
<accession>A0A1C7M848</accession>
<keyword evidence="3" id="KW-1185">Reference proteome</keyword>
<reference evidence="2 3" key="1">
    <citation type="submission" date="2016-03" db="EMBL/GenBank/DDBJ databases">
        <title>Whole genome sequencing of Grifola frondosa 9006-11.</title>
        <authorList>
            <person name="Min B."/>
            <person name="Park H."/>
            <person name="Kim J.-G."/>
            <person name="Cho H."/>
            <person name="Oh Y.-L."/>
            <person name="Kong W.-S."/>
            <person name="Choi I.-G."/>
        </authorList>
    </citation>
    <scope>NUCLEOTIDE SEQUENCE [LARGE SCALE GENOMIC DNA]</scope>
    <source>
        <strain evidence="2 3">9006-11</strain>
    </source>
</reference>
<protein>
    <submittedName>
        <fullName evidence="2">Uncharacterized protein</fullName>
    </submittedName>
</protein>
<organism evidence="2 3">
    <name type="scientific">Grifola frondosa</name>
    <name type="common">Maitake</name>
    <name type="synonym">Polyporus frondosus</name>
    <dbReference type="NCBI Taxonomy" id="5627"/>
    <lineage>
        <taxon>Eukaryota</taxon>
        <taxon>Fungi</taxon>
        <taxon>Dikarya</taxon>
        <taxon>Basidiomycota</taxon>
        <taxon>Agaricomycotina</taxon>
        <taxon>Agaricomycetes</taxon>
        <taxon>Polyporales</taxon>
        <taxon>Grifolaceae</taxon>
        <taxon>Grifola</taxon>
    </lineage>
</organism>
<gene>
    <name evidence="2" type="ORF">A0H81_06674</name>
</gene>
<dbReference type="AlphaFoldDB" id="A0A1C7M848"/>
<dbReference type="Proteomes" id="UP000092993">
    <property type="component" value="Unassembled WGS sequence"/>
</dbReference>
<feature type="region of interest" description="Disordered" evidence="1">
    <location>
        <begin position="1"/>
        <end position="29"/>
    </location>
</feature>
<sequence>MLREHPAYQQRRRHHHPQEHRPHNLGLQRPVESHVLSISIVDGASDATSMRCRSAATWLCEHAYSNGLQSFRFGSSSVHRSCAEV</sequence>
<evidence type="ECO:0000313" key="3">
    <source>
        <dbReference type="Proteomes" id="UP000092993"/>
    </source>
</evidence>
<comment type="caution">
    <text evidence="2">The sequence shown here is derived from an EMBL/GenBank/DDBJ whole genome shotgun (WGS) entry which is preliminary data.</text>
</comment>
<proteinExistence type="predicted"/>
<name>A0A1C7M848_GRIFR</name>